<dbReference type="Proteomes" id="UP001500469">
    <property type="component" value="Unassembled WGS sequence"/>
</dbReference>
<evidence type="ECO:0000256" key="1">
    <source>
        <dbReference type="SAM" id="SignalP"/>
    </source>
</evidence>
<organism evidence="2 3">
    <name type="scientific">Algoriphagus jejuensis</name>
    <dbReference type="NCBI Taxonomy" id="419934"/>
    <lineage>
        <taxon>Bacteria</taxon>
        <taxon>Pseudomonadati</taxon>
        <taxon>Bacteroidota</taxon>
        <taxon>Cytophagia</taxon>
        <taxon>Cytophagales</taxon>
        <taxon>Cyclobacteriaceae</taxon>
        <taxon>Algoriphagus</taxon>
    </lineage>
</organism>
<accession>A0ABP3YA40</accession>
<dbReference type="RefSeq" id="WP_343849723.1">
    <property type="nucleotide sequence ID" value="NZ_BAAAFI010000005.1"/>
</dbReference>
<keyword evidence="3" id="KW-1185">Reference proteome</keyword>
<evidence type="ECO:0000313" key="2">
    <source>
        <dbReference type="EMBL" id="GAA0878375.1"/>
    </source>
</evidence>
<sequence>MNTISKIFAAILLFSLHGLEAQARQTESDSLNKNEKPLVLQKPEPFRFDPFGKDLSDTSSTKFQFSFVPYVGTNGMYSGNMVNDYSINLLGGYSAGTTKLEMAGLFNINRSDMTGVQMAGLFNQVGGKVDGVQLAGLFNSNLDSVKGVQLAGLANFTTGVVDGVQVAGLINFSPKKVEGVQVAGVVNFAAADLKGTQVAGLLNFATYRVKGSQIGAVNFANKIDGFQLGLINYSDSTSGIPVGFFSFVRSGYHTIELSANEVLPLNMAFRTGKREFYNIFFAGIRPESNDQVTWSFGYGLGTSPRLTKKLFLNVEVSSEQLSQGGVHALNLINRGYLGAEFQASRRFAIFAGPTVNFRVYDSSYAFHPELFTYTDTKIHNDVYYPEDLGSQFWWGFKAGFRFL</sequence>
<dbReference type="NCBIfam" id="NF047436">
    <property type="entry name" value="LA_2272_repeat"/>
    <property type="match status" value="1"/>
</dbReference>
<feature type="signal peptide" evidence="1">
    <location>
        <begin position="1"/>
        <end position="23"/>
    </location>
</feature>
<proteinExistence type="predicted"/>
<reference evidence="3" key="1">
    <citation type="journal article" date="2019" name="Int. J. Syst. Evol. Microbiol.">
        <title>The Global Catalogue of Microorganisms (GCM) 10K type strain sequencing project: providing services to taxonomists for standard genome sequencing and annotation.</title>
        <authorList>
            <consortium name="The Broad Institute Genomics Platform"/>
            <consortium name="The Broad Institute Genome Sequencing Center for Infectious Disease"/>
            <person name="Wu L."/>
            <person name="Ma J."/>
        </authorList>
    </citation>
    <scope>NUCLEOTIDE SEQUENCE [LARGE SCALE GENOMIC DNA]</scope>
    <source>
        <strain evidence="3">JCM 16112</strain>
    </source>
</reference>
<feature type="chain" id="PRO_5046768466" evidence="1">
    <location>
        <begin position="24"/>
        <end position="403"/>
    </location>
</feature>
<evidence type="ECO:0000313" key="3">
    <source>
        <dbReference type="Proteomes" id="UP001500469"/>
    </source>
</evidence>
<comment type="caution">
    <text evidence="2">The sequence shown here is derived from an EMBL/GenBank/DDBJ whole genome shotgun (WGS) entry which is preliminary data.</text>
</comment>
<dbReference type="EMBL" id="BAAAFI010000005">
    <property type="protein sequence ID" value="GAA0878375.1"/>
    <property type="molecule type" value="Genomic_DNA"/>
</dbReference>
<gene>
    <name evidence="2" type="ORF">GCM10009119_13430</name>
</gene>
<name>A0ABP3YA40_9BACT</name>
<protein>
    <submittedName>
        <fullName evidence="2">Uncharacterized protein</fullName>
    </submittedName>
</protein>
<keyword evidence="1" id="KW-0732">Signal</keyword>
<dbReference type="InterPro" id="IPR058093">
    <property type="entry name" value="LA_2272-like"/>
</dbReference>